<proteinExistence type="predicted"/>
<dbReference type="OrthoDB" id="1525231at2"/>
<dbReference type="RefSeq" id="WP_090992758.1">
    <property type="nucleotide sequence ID" value="NZ_FOPP01000003.1"/>
</dbReference>
<feature type="transmembrane region" description="Helical" evidence="1">
    <location>
        <begin position="79"/>
        <end position="103"/>
    </location>
</feature>
<keyword evidence="1" id="KW-1133">Transmembrane helix</keyword>
<reference evidence="2 3" key="1">
    <citation type="submission" date="2016-10" db="EMBL/GenBank/DDBJ databases">
        <authorList>
            <person name="de Groot N.N."/>
        </authorList>
    </citation>
    <scope>NUCLEOTIDE SEQUENCE [LARGE SCALE GENOMIC DNA]</scope>
    <source>
        <strain evidence="2 3">DSM 18684</strain>
    </source>
</reference>
<keyword evidence="1" id="KW-0472">Membrane</keyword>
<protein>
    <submittedName>
        <fullName evidence="2">Uncharacterized protein</fullName>
    </submittedName>
</protein>
<evidence type="ECO:0000256" key="1">
    <source>
        <dbReference type="SAM" id="Phobius"/>
    </source>
</evidence>
<name>A0A1I2VV76_9SPHI</name>
<feature type="transmembrane region" description="Helical" evidence="1">
    <location>
        <begin position="6"/>
        <end position="34"/>
    </location>
</feature>
<feature type="transmembrane region" description="Helical" evidence="1">
    <location>
        <begin position="41"/>
        <end position="59"/>
    </location>
</feature>
<accession>A0A1I2VV76</accession>
<dbReference type="STRING" id="414048.SAMN04489864_103249"/>
<organism evidence="2 3">
    <name type="scientific">Pedobacter insulae</name>
    <dbReference type="NCBI Taxonomy" id="414048"/>
    <lineage>
        <taxon>Bacteria</taxon>
        <taxon>Pseudomonadati</taxon>
        <taxon>Bacteroidota</taxon>
        <taxon>Sphingobacteriia</taxon>
        <taxon>Sphingobacteriales</taxon>
        <taxon>Sphingobacteriaceae</taxon>
        <taxon>Pedobacter</taxon>
    </lineage>
</organism>
<keyword evidence="1" id="KW-0812">Transmembrane</keyword>
<dbReference type="AlphaFoldDB" id="A0A1I2VV76"/>
<dbReference type="EMBL" id="FOPP01000003">
    <property type="protein sequence ID" value="SFG92389.1"/>
    <property type="molecule type" value="Genomic_DNA"/>
</dbReference>
<dbReference type="Proteomes" id="UP000199666">
    <property type="component" value="Unassembled WGS sequence"/>
</dbReference>
<gene>
    <name evidence="2" type="ORF">SAMN04489864_103249</name>
</gene>
<evidence type="ECO:0000313" key="2">
    <source>
        <dbReference type="EMBL" id="SFG92389.1"/>
    </source>
</evidence>
<evidence type="ECO:0000313" key="3">
    <source>
        <dbReference type="Proteomes" id="UP000199666"/>
    </source>
</evidence>
<sequence>MVFLVILIASFVLQMILPWWVIIILSFATCGLIGKTAKISFWNPFLAVFVLWLGMALFKSLPNNNVLATRVAEMVGVKLWYIVLLITALLGGIAAAISGICGYHFRKAVIAKKTNT</sequence>
<keyword evidence="3" id="KW-1185">Reference proteome</keyword>